<accession>A0A1Y1ZZM9</accession>
<dbReference type="Gene3D" id="3.80.10.10">
    <property type="entry name" value="Ribonuclease Inhibitor"/>
    <property type="match status" value="1"/>
</dbReference>
<evidence type="ECO:0000256" key="2">
    <source>
        <dbReference type="ARBA" id="ARBA00022490"/>
    </source>
</evidence>
<dbReference type="PANTHER" id="PTHR10901">
    <property type="entry name" value="TROPOMODULIN"/>
    <property type="match status" value="1"/>
</dbReference>
<evidence type="ECO:0000256" key="3">
    <source>
        <dbReference type="ARBA" id="ARBA00023212"/>
    </source>
</evidence>
<evidence type="ECO:0000313" key="5">
    <source>
        <dbReference type="Proteomes" id="UP000193642"/>
    </source>
</evidence>
<evidence type="ECO:0000313" key="4">
    <source>
        <dbReference type="EMBL" id="ORY15654.1"/>
    </source>
</evidence>
<organism evidence="4 5">
    <name type="scientific">Rhizoclosmatium globosum</name>
    <dbReference type="NCBI Taxonomy" id="329046"/>
    <lineage>
        <taxon>Eukaryota</taxon>
        <taxon>Fungi</taxon>
        <taxon>Fungi incertae sedis</taxon>
        <taxon>Chytridiomycota</taxon>
        <taxon>Chytridiomycota incertae sedis</taxon>
        <taxon>Chytridiomycetes</taxon>
        <taxon>Chytridiales</taxon>
        <taxon>Chytriomycetaceae</taxon>
        <taxon>Rhizoclosmatium</taxon>
    </lineage>
</organism>
<dbReference type="EMBL" id="MCGO01000310">
    <property type="protein sequence ID" value="ORY15654.1"/>
    <property type="molecule type" value="Genomic_DNA"/>
</dbReference>
<keyword evidence="2" id="KW-0963">Cytoplasm</keyword>
<evidence type="ECO:0000256" key="1">
    <source>
        <dbReference type="ARBA" id="ARBA00004245"/>
    </source>
</evidence>
<dbReference type="STRING" id="329046.A0A1Y1ZZM9"/>
<dbReference type="AlphaFoldDB" id="A0A1Y1ZZM9"/>
<dbReference type="Proteomes" id="UP000193642">
    <property type="component" value="Unassembled WGS sequence"/>
</dbReference>
<dbReference type="GO" id="GO:0051694">
    <property type="term" value="P:pointed-end actin filament capping"/>
    <property type="evidence" value="ECO:0007669"/>
    <property type="project" value="InterPro"/>
</dbReference>
<dbReference type="GO" id="GO:0007015">
    <property type="term" value="P:actin filament organization"/>
    <property type="evidence" value="ECO:0007669"/>
    <property type="project" value="TreeGrafter"/>
</dbReference>
<dbReference type="OrthoDB" id="120976at2759"/>
<protein>
    <submittedName>
        <fullName evidence="4">RNI-like protein</fullName>
    </submittedName>
</protein>
<reference evidence="4 5" key="1">
    <citation type="submission" date="2016-07" db="EMBL/GenBank/DDBJ databases">
        <title>Pervasive Adenine N6-methylation of Active Genes in Fungi.</title>
        <authorList>
            <consortium name="DOE Joint Genome Institute"/>
            <person name="Mondo S.J."/>
            <person name="Dannebaum R.O."/>
            <person name="Kuo R.C."/>
            <person name="Labutti K."/>
            <person name="Haridas S."/>
            <person name="Kuo A."/>
            <person name="Salamov A."/>
            <person name="Ahrendt S.R."/>
            <person name="Lipzen A."/>
            <person name="Sullivan W."/>
            <person name="Andreopoulos W.B."/>
            <person name="Clum A."/>
            <person name="Lindquist E."/>
            <person name="Daum C."/>
            <person name="Ramamoorthy G.K."/>
            <person name="Gryganskyi A."/>
            <person name="Culley D."/>
            <person name="Magnuson J.K."/>
            <person name="James T.Y."/>
            <person name="O'Malley M.A."/>
            <person name="Stajich J.E."/>
            <person name="Spatafora J.W."/>
            <person name="Visel A."/>
            <person name="Grigoriev I.V."/>
        </authorList>
    </citation>
    <scope>NUCLEOTIDE SEQUENCE [LARGE SCALE GENOMIC DNA]</scope>
    <source>
        <strain evidence="4 5">JEL800</strain>
    </source>
</reference>
<dbReference type="GO" id="GO:0005523">
    <property type="term" value="F:tropomyosin binding"/>
    <property type="evidence" value="ECO:0007669"/>
    <property type="project" value="InterPro"/>
</dbReference>
<dbReference type="SMART" id="SM00368">
    <property type="entry name" value="LRR_RI"/>
    <property type="match status" value="2"/>
</dbReference>
<dbReference type="PANTHER" id="PTHR10901:SF6">
    <property type="entry name" value="TROPOMODULIN, ISOFORM N"/>
    <property type="match status" value="1"/>
</dbReference>
<dbReference type="InterPro" id="IPR004934">
    <property type="entry name" value="TMOD"/>
</dbReference>
<dbReference type="GO" id="GO:0005856">
    <property type="term" value="C:cytoskeleton"/>
    <property type="evidence" value="ECO:0007669"/>
    <property type="project" value="UniProtKB-SubCell"/>
</dbReference>
<comment type="caution">
    <text evidence="4">The sequence shown here is derived from an EMBL/GenBank/DDBJ whole genome shotgun (WGS) entry which is preliminary data.</text>
</comment>
<proteinExistence type="predicted"/>
<keyword evidence="3" id="KW-0206">Cytoskeleton</keyword>
<dbReference type="SUPFAM" id="SSF52047">
    <property type="entry name" value="RNI-like"/>
    <property type="match status" value="1"/>
</dbReference>
<dbReference type="InterPro" id="IPR032675">
    <property type="entry name" value="LRR_dom_sf"/>
</dbReference>
<sequence>MSGSNPPPSHLVASSVATNQYTTSEGVVTEKVITETHEVTKVRAIEVEVEEEQQKETETVVEEGELDVVWLADQIRSNEPIAALDLSGAELSCDDVVLIAKALEVNETLEKLDIEENEIDAVGLRAIAHMLTINSTLRELRIGQQDIVVGTAVEIELSDAIFKNETLTTFTLNVRDQASWIRIDKALSRNAELYAIAQKQKKTRTVYVEDTEQVTTTRVEKDVKKIEEADVTTSASTEAEYVVVETPAAAAPVAVAVETLITPRPYSDETTVSSVTVVDAAQSDVVASQGYSSEDVSVTAAAAAATAVAVGAAAYSAVSDEETKVVDTKVVDTETVTVESTANAVTDAYSSKIETSSTAAVAAAAESYSSEASKVTAVESTTVAAAESATIVATLILKRTPMSPLLRPLLLPPKHLALKPT</sequence>
<name>A0A1Y1ZZM9_9FUNG</name>
<gene>
    <name evidence="4" type="ORF">BCR33DRAFT_338870</name>
</gene>
<keyword evidence="5" id="KW-1185">Reference proteome</keyword>
<comment type="subcellular location">
    <subcellularLocation>
        <location evidence="1">Cytoplasm</location>
        <location evidence="1">Cytoskeleton</location>
    </subcellularLocation>
</comment>